<dbReference type="Proteomes" id="UP000320776">
    <property type="component" value="Chromosome"/>
</dbReference>
<sequence>MKEILTKTFLRMYLFKPKSTWLKLNDDIYLDYMQNLYWWNKGDKTKLKPLFDRIKESIYKWNGKSAPETINLFIGRNQLHYKISQRLSLSPVLNNLPQIPKNELHKFIPYLILEYKDFSKNTSYSISIDFSLYKLLMRIRKGYRPNRKDKNDFINFVEFIDKILKLGNQNKELFIEDRLENKRQFKLVFDSEFEQYSFEEMS</sequence>
<organism evidence="1 2">
    <name type="scientific">Sporomusa termitida</name>
    <dbReference type="NCBI Taxonomy" id="2377"/>
    <lineage>
        <taxon>Bacteria</taxon>
        <taxon>Bacillati</taxon>
        <taxon>Bacillota</taxon>
        <taxon>Negativicutes</taxon>
        <taxon>Selenomonadales</taxon>
        <taxon>Sporomusaceae</taxon>
        <taxon>Sporomusa</taxon>
    </lineage>
</organism>
<accession>A0A517DWR9</accession>
<protein>
    <submittedName>
        <fullName evidence="1">DNA phosphorothioation-dependent restriction protein DptF</fullName>
    </submittedName>
</protein>
<dbReference type="EMBL" id="CP036259">
    <property type="protein sequence ID" value="QDR81799.1"/>
    <property type="molecule type" value="Genomic_DNA"/>
</dbReference>
<evidence type="ECO:0000313" key="1">
    <source>
        <dbReference type="EMBL" id="QDR81799.1"/>
    </source>
</evidence>
<dbReference type="InterPro" id="IPR017647">
    <property type="entry name" value="Dnd_assoc_3"/>
</dbReference>
<dbReference type="AlphaFoldDB" id="A0A517DWR9"/>
<name>A0A517DWR9_9FIRM</name>
<proteinExistence type="predicted"/>
<keyword evidence="2" id="KW-1185">Reference proteome</keyword>
<gene>
    <name evidence="1" type="ORF">SPTER_32130</name>
</gene>
<reference evidence="1 2" key="1">
    <citation type="submission" date="2019-02" db="EMBL/GenBank/DDBJ databases">
        <title>Closed genome of Sporomusa termitida DSM 4440.</title>
        <authorList>
            <person name="Poehlein A."/>
            <person name="Daniel R."/>
        </authorList>
    </citation>
    <scope>NUCLEOTIDE SEQUENCE [LARGE SCALE GENOMIC DNA]</scope>
    <source>
        <strain evidence="1 2">DSM 4440</strain>
    </source>
</reference>
<evidence type="ECO:0000313" key="2">
    <source>
        <dbReference type="Proteomes" id="UP000320776"/>
    </source>
</evidence>
<dbReference type="KEGG" id="sted:SPTER_32130"/>
<dbReference type="NCBIfam" id="TIGR03238">
    <property type="entry name" value="dnd_assoc_3"/>
    <property type="match status" value="1"/>
</dbReference>